<dbReference type="InterPro" id="IPR012676">
    <property type="entry name" value="TGS-like"/>
</dbReference>
<dbReference type="GO" id="GO:0042594">
    <property type="term" value="P:response to starvation"/>
    <property type="evidence" value="ECO:0007669"/>
    <property type="project" value="TreeGrafter"/>
</dbReference>
<dbReference type="Gene3D" id="1.10.3210.10">
    <property type="entry name" value="Hypothetical protein af1432"/>
    <property type="match status" value="1"/>
</dbReference>
<dbReference type="InterPro" id="IPR012675">
    <property type="entry name" value="Beta-grasp_dom_sf"/>
</dbReference>
<dbReference type="Proteomes" id="UP000270261">
    <property type="component" value="Unassembled WGS sequence"/>
</dbReference>
<dbReference type="InterPro" id="IPR006674">
    <property type="entry name" value="HD_domain"/>
</dbReference>
<dbReference type="InterPro" id="IPR043519">
    <property type="entry name" value="NT_sf"/>
</dbReference>
<dbReference type="SUPFAM" id="SSF55021">
    <property type="entry name" value="ACT-like"/>
    <property type="match status" value="1"/>
</dbReference>
<evidence type="ECO:0000313" key="6">
    <source>
        <dbReference type="EMBL" id="RRN45807.1"/>
    </source>
</evidence>
<dbReference type="PANTHER" id="PTHR21262">
    <property type="entry name" value="GUANOSINE-3',5'-BIS DIPHOSPHATE 3'-PYROPHOSPHOHYDROLASE"/>
    <property type="match status" value="1"/>
</dbReference>
<sequence>MPDTRPENTLVPPAAAALPDAPAPAGTAPVTASAPAAAAASGTGSGTGTEESTGAGSRTETGTDAETGAGAGGGTATQPSAPPVITAFAPRPHLTGTAEESNWSERVTIDPLLAEARLYLPDTDLQRIRHAFQVAEQAHRGQKRSTGEPYITHPIAVALICASWQLDGDALCAALLHDTLEDTAVTQTELTQQFGRVVADMVDGLSKLDKMEFGNRETAQAETFRKMLLAMARDVRVILVKLADRLHNMRTLDAVSRHRQIRIANETLEIYAPIANRLGLHGLYRELQDLAFRYLHPMRYHTLAKAIQVAARTRRDAFGRVTSTTEKALARLGVRAEISTREKSLYSIYRKMVDKHVSFSEVYDLFGVRLIVPDLASCYLALGAIHSAFKPNTSRFKDFIAVPKKNGYQSLHTTVVGPHGGGIEFQIRTPEMHQMAEAGVAAHWLYKNRGSDENSAGQQIRTLDWLKSLLDIQQQTGDSLEFIDHVKVDLYPDAVYVFTPKGQIRGLPRGATVIDFAYSVHTDLGNQCVAARINGDPVPLRTELTHGDIVEVIADPNARPSPSWLTFARTGKARAEIRSFLRRMKYDESVELGRRLMAQSLASLRIRLADLDTAILEKAARDTAAKSVTDLYADIGLGLKLAPVVARAISLDISNGASAVTSTLAPRTAPMVISSVDGISLQAAPCCHPVPGDRIIGQMRGGHGLSVHRVECETARRQISRDAERWIDVEWGEEVSGMFRTMVEITADDERGILGRIASEITAADADILQVAMDTESELVAIIRFTLQVQDRDHLAEVFRRLRKLPQTRTITRA</sequence>
<feature type="region of interest" description="Disordered" evidence="2">
    <location>
        <begin position="1"/>
        <end position="83"/>
    </location>
</feature>
<dbReference type="FunFam" id="3.30.460.10:FF:000001">
    <property type="entry name" value="GTP pyrophosphokinase RelA"/>
    <property type="match status" value="1"/>
</dbReference>
<evidence type="ECO:0000256" key="2">
    <source>
        <dbReference type="SAM" id="MobiDB-lite"/>
    </source>
</evidence>
<reference evidence="6 7" key="1">
    <citation type="submission" date="2018-11" db="EMBL/GenBank/DDBJ databases">
        <title>Genome sequencing of Lautropia sp. KCOM 2505 (= ChDC F240).</title>
        <authorList>
            <person name="Kook J.-K."/>
            <person name="Park S.-N."/>
            <person name="Lim Y.K."/>
        </authorList>
    </citation>
    <scope>NUCLEOTIDE SEQUENCE [LARGE SCALE GENOMIC DNA]</scope>
    <source>
        <strain evidence="6 7">KCOM 2505</strain>
    </source>
</reference>
<comment type="caution">
    <text evidence="6">The sequence shown here is derived from an EMBL/GenBank/DDBJ whole genome shotgun (WGS) entry which is preliminary data.</text>
</comment>
<dbReference type="GO" id="GO:0015949">
    <property type="term" value="P:nucleobase-containing small molecule interconversion"/>
    <property type="evidence" value="ECO:0007669"/>
    <property type="project" value="UniProtKB-ARBA"/>
</dbReference>
<evidence type="ECO:0000259" key="5">
    <source>
        <dbReference type="PROSITE" id="PS51880"/>
    </source>
</evidence>
<dbReference type="CDD" id="cd05399">
    <property type="entry name" value="NT_Rel-Spo_like"/>
    <property type="match status" value="1"/>
</dbReference>
<name>A0A3R8LSN1_9BURK</name>
<accession>A0A3R8LSN1</accession>
<dbReference type="NCBIfam" id="TIGR00691">
    <property type="entry name" value="spoT_relA"/>
    <property type="match status" value="1"/>
</dbReference>
<dbReference type="InterPro" id="IPR033655">
    <property type="entry name" value="TGS_RelA/SpoT"/>
</dbReference>
<dbReference type="FunFam" id="1.10.3210.10:FF:000001">
    <property type="entry name" value="GTP pyrophosphokinase RelA"/>
    <property type="match status" value="1"/>
</dbReference>
<dbReference type="PANTHER" id="PTHR21262:SF36">
    <property type="entry name" value="BIFUNCTIONAL (P)PPGPP SYNTHASE_HYDROLASE SPOT"/>
    <property type="match status" value="1"/>
</dbReference>
<feature type="domain" description="TGS" evidence="5">
    <location>
        <begin position="493"/>
        <end position="554"/>
    </location>
</feature>
<dbReference type="CDD" id="cd01668">
    <property type="entry name" value="TGS_RSH"/>
    <property type="match status" value="1"/>
</dbReference>
<feature type="domain" description="ACT" evidence="3">
    <location>
        <begin position="742"/>
        <end position="814"/>
    </location>
</feature>
<comment type="similarity">
    <text evidence="1">Belongs to the relA/spoT family.</text>
</comment>
<proteinExistence type="inferred from homology"/>
<gene>
    <name evidence="6" type="ORF">EHV23_06630</name>
</gene>
<dbReference type="Pfam" id="PF13328">
    <property type="entry name" value="HD_4"/>
    <property type="match status" value="1"/>
</dbReference>
<dbReference type="Pfam" id="PF13291">
    <property type="entry name" value="ACT_4"/>
    <property type="match status" value="1"/>
</dbReference>
<dbReference type="PROSITE" id="PS51831">
    <property type="entry name" value="HD"/>
    <property type="match status" value="1"/>
</dbReference>
<comment type="function">
    <text evidence="1">In eubacteria ppGpp (guanosine 3'-diphosphate 5'-diphosphate) is a mediator of the stringent response that coordinates a variety of cellular activities in response to changes in nutritional abundance.</text>
</comment>
<keyword evidence="7" id="KW-1185">Reference proteome</keyword>
<dbReference type="Pfam" id="PF04607">
    <property type="entry name" value="RelA_SpoT"/>
    <property type="match status" value="1"/>
</dbReference>
<dbReference type="Pfam" id="PF02824">
    <property type="entry name" value="TGS"/>
    <property type="match status" value="1"/>
</dbReference>
<dbReference type="Pfam" id="PF19296">
    <property type="entry name" value="RelA_AH_RIS"/>
    <property type="match status" value="1"/>
</dbReference>
<evidence type="ECO:0000259" key="3">
    <source>
        <dbReference type="PROSITE" id="PS51671"/>
    </source>
</evidence>
<dbReference type="InterPro" id="IPR004095">
    <property type="entry name" value="TGS"/>
</dbReference>
<dbReference type="InterPro" id="IPR045600">
    <property type="entry name" value="RelA/SpoT_AH_RIS"/>
</dbReference>
<dbReference type="SMART" id="SM00471">
    <property type="entry name" value="HDc"/>
    <property type="match status" value="1"/>
</dbReference>
<dbReference type="OrthoDB" id="9805041at2"/>
<keyword evidence="6" id="KW-0378">Hydrolase</keyword>
<dbReference type="CDD" id="cd04876">
    <property type="entry name" value="ACT_RelA-SpoT"/>
    <property type="match status" value="1"/>
</dbReference>
<feature type="compositionally biased region" description="Low complexity" evidence="2">
    <location>
        <begin position="12"/>
        <end position="68"/>
    </location>
</feature>
<dbReference type="SMART" id="SM00954">
    <property type="entry name" value="RelA_SpoT"/>
    <property type="match status" value="1"/>
</dbReference>
<dbReference type="Gene3D" id="3.30.460.10">
    <property type="entry name" value="Beta Polymerase, domain 2"/>
    <property type="match status" value="1"/>
</dbReference>
<organism evidence="6 7">
    <name type="scientific">Lautropia dentalis</name>
    <dbReference type="NCBI Taxonomy" id="2490857"/>
    <lineage>
        <taxon>Bacteria</taxon>
        <taxon>Pseudomonadati</taxon>
        <taxon>Pseudomonadota</taxon>
        <taxon>Betaproteobacteria</taxon>
        <taxon>Burkholderiales</taxon>
        <taxon>Burkholderiaceae</taxon>
        <taxon>Lautropia</taxon>
    </lineage>
</organism>
<dbReference type="InterPro" id="IPR004811">
    <property type="entry name" value="RelA/Spo_fam"/>
</dbReference>
<dbReference type="InterPro" id="IPR003607">
    <property type="entry name" value="HD/PDEase_dom"/>
</dbReference>
<dbReference type="FunFam" id="3.10.20.30:FF:000002">
    <property type="entry name" value="GTP pyrophosphokinase (RelA/SpoT)"/>
    <property type="match status" value="1"/>
</dbReference>
<dbReference type="PROSITE" id="PS51671">
    <property type="entry name" value="ACT"/>
    <property type="match status" value="1"/>
</dbReference>
<evidence type="ECO:0000259" key="4">
    <source>
        <dbReference type="PROSITE" id="PS51831"/>
    </source>
</evidence>
<dbReference type="EMBL" id="RRUE01000001">
    <property type="protein sequence ID" value="RRN45807.1"/>
    <property type="molecule type" value="Genomic_DNA"/>
</dbReference>
<dbReference type="GO" id="GO:0015969">
    <property type="term" value="P:guanosine tetraphosphate metabolic process"/>
    <property type="evidence" value="ECO:0007669"/>
    <property type="project" value="InterPro"/>
</dbReference>
<dbReference type="RefSeq" id="WP_125095234.1">
    <property type="nucleotide sequence ID" value="NZ_RRUE01000001.1"/>
</dbReference>
<dbReference type="InterPro" id="IPR002912">
    <property type="entry name" value="ACT_dom"/>
</dbReference>
<dbReference type="Gene3D" id="3.30.70.260">
    <property type="match status" value="1"/>
</dbReference>
<dbReference type="AlphaFoldDB" id="A0A3R8LSN1"/>
<dbReference type="SUPFAM" id="SSF109604">
    <property type="entry name" value="HD-domain/PDEase-like"/>
    <property type="match status" value="1"/>
</dbReference>
<dbReference type="CDD" id="cd00077">
    <property type="entry name" value="HDc"/>
    <property type="match status" value="1"/>
</dbReference>
<dbReference type="SUPFAM" id="SSF81271">
    <property type="entry name" value="TGS-like"/>
    <property type="match status" value="1"/>
</dbReference>
<dbReference type="InterPro" id="IPR007685">
    <property type="entry name" value="RelA_SpoT"/>
</dbReference>
<dbReference type="InterPro" id="IPR045865">
    <property type="entry name" value="ACT-like_dom_sf"/>
</dbReference>
<protein>
    <submittedName>
        <fullName evidence="6">Bifunctional (P)ppGpp synthetase/guanosine-3',5'-bis(Diphosphate) 3'-pyrophosphohydrolase</fullName>
    </submittedName>
</protein>
<dbReference type="Gene3D" id="3.10.20.30">
    <property type="match status" value="1"/>
</dbReference>
<feature type="domain" description="HD" evidence="4">
    <location>
        <begin position="150"/>
        <end position="249"/>
    </location>
</feature>
<dbReference type="GO" id="GO:0008728">
    <property type="term" value="F:GTP diphosphokinase activity"/>
    <property type="evidence" value="ECO:0007669"/>
    <property type="project" value="TreeGrafter"/>
</dbReference>
<evidence type="ECO:0000256" key="1">
    <source>
        <dbReference type="RuleBase" id="RU003847"/>
    </source>
</evidence>
<dbReference type="GO" id="GO:0005886">
    <property type="term" value="C:plasma membrane"/>
    <property type="evidence" value="ECO:0007669"/>
    <property type="project" value="TreeGrafter"/>
</dbReference>
<dbReference type="GO" id="GO:0008893">
    <property type="term" value="F:guanosine-3',5'-bis(diphosphate) 3'-diphosphatase activity"/>
    <property type="evidence" value="ECO:0007669"/>
    <property type="project" value="TreeGrafter"/>
</dbReference>
<dbReference type="PROSITE" id="PS51880">
    <property type="entry name" value="TGS"/>
    <property type="match status" value="1"/>
</dbReference>
<evidence type="ECO:0000313" key="7">
    <source>
        <dbReference type="Proteomes" id="UP000270261"/>
    </source>
</evidence>
<dbReference type="SUPFAM" id="SSF81301">
    <property type="entry name" value="Nucleotidyltransferase"/>
    <property type="match status" value="1"/>
</dbReference>